<evidence type="ECO:0008006" key="4">
    <source>
        <dbReference type="Google" id="ProtNLM"/>
    </source>
</evidence>
<evidence type="ECO:0000256" key="1">
    <source>
        <dbReference type="SAM" id="Phobius"/>
    </source>
</evidence>
<keyword evidence="1" id="KW-1133">Transmembrane helix</keyword>
<keyword evidence="1" id="KW-0812">Transmembrane</keyword>
<feature type="transmembrane region" description="Helical" evidence="1">
    <location>
        <begin position="145"/>
        <end position="163"/>
    </location>
</feature>
<dbReference type="STRING" id="1817814.A2V81_00180"/>
<comment type="caution">
    <text evidence="2">The sequence shown here is derived from an EMBL/GenBank/DDBJ whole genome shotgun (WGS) entry which is preliminary data.</text>
</comment>
<reference evidence="2 3" key="1">
    <citation type="journal article" date="2016" name="Nat. Commun.">
        <title>Thousands of microbial genomes shed light on interconnected biogeochemical processes in an aquifer system.</title>
        <authorList>
            <person name="Anantharaman K."/>
            <person name="Brown C.T."/>
            <person name="Hug L.A."/>
            <person name="Sharon I."/>
            <person name="Castelle C.J."/>
            <person name="Probst A.J."/>
            <person name="Thomas B.C."/>
            <person name="Singh A."/>
            <person name="Wilkins M.J."/>
            <person name="Karaoz U."/>
            <person name="Brodie E.L."/>
            <person name="Williams K.H."/>
            <person name="Hubbard S.S."/>
            <person name="Banfield J.F."/>
        </authorList>
    </citation>
    <scope>NUCLEOTIDE SEQUENCE [LARGE SCALE GENOMIC DNA]</scope>
</reference>
<dbReference type="Proteomes" id="UP000177614">
    <property type="component" value="Unassembled WGS sequence"/>
</dbReference>
<name>A0A1F4XLB1_9BACT</name>
<organism evidence="2 3">
    <name type="scientific">Candidatus Abawacabacteria bacterium RBG_16_42_10</name>
    <dbReference type="NCBI Taxonomy" id="1817814"/>
    <lineage>
        <taxon>Bacteria</taxon>
        <taxon>Candidatus Abawacaibacteriota</taxon>
    </lineage>
</organism>
<accession>A0A1F4XLB1</accession>
<keyword evidence="1" id="KW-0472">Membrane</keyword>
<evidence type="ECO:0000313" key="3">
    <source>
        <dbReference type="Proteomes" id="UP000177614"/>
    </source>
</evidence>
<proteinExistence type="predicted"/>
<gene>
    <name evidence="2" type="ORF">A2V81_00180</name>
</gene>
<dbReference type="EMBL" id="MEWR01000006">
    <property type="protein sequence ID" value="OGC82467.1"/>
    <property type="molecule type" value="Genomic_DNA"/>
</dbReference>
<evidence type="ECO:0000313" key="2">
    <source>
        <dbReference type="EMBL" id="OGC82467.1"/>
    </source>
</evidence>
<protein>
    <recommendedName>
        <fullName evidence="4">Cohesin domain-containing protein</fullName>
    </recommendedName>
</protein>
<sequence length="185" mass="20532">MQEIILQKTDENDVTVVYELKAGDIQHDLIGISATLLLPDEVTFKDFVPGEYFEEETSEATYLIAPKSSDPTKLLVGIASLGESKSQGSGTIVTLHFTKTSPETSSSIQIYESSASGSVEGQRVDYNDILWHTEVVLPTTGPLEIYGIFFISFCAAIFLFLFYKKLFHNNLPKKTRGNIITRLSL</sequence>
<dbReference type="AlphaFoldDB" id="A0A1F4XLB1"/>